<dbReference type="OrthoDB" id="5945655at2759"/>
<dbReference type="GO" id="GO:0005125">
    <property type="term" value="F:cytokine activity"/>
    <property type="evidence" value="ECO:0007669"/>
    <property type="project" value="TreeGrafter"/>
</dbReference>
<evidence type="ECO:0000313" key="11">
    <source>
        <dbReference type="Proteomes" id="UP000812440"/>
    </source>
</evidence>
<evidence type="ECO:0000313" key="10">
    <source>
        <dbReference type="EMBL" id="KAG8439824.1"/>
    </source>
</evidence>
<keyword evidence="5" id="KW-0272">Extracellular matrix</keyword>
<gene>
    <name evidence="10" type="ORF">GDO86_005840</name>
</gene>
<dbReference type="InterPro" id="IPR018161">
    <property type="entry name" value="Wnt_CS"/>
</dbReference>
<dbReference type="FunFam" id="3.30.2460.20:FF:000001">
    <property type="entry name" value="Wnt homolog"/>
    <property type="match status" value="1"/>
</dbReference>
<evidence type="ECO:0000256" key="4">
    <source>
        <dbReference type="ARBA" id="ARBA00022525"/>
    </source>
</evidence>
<comment type="caution">
    <text evidence="10">The sequence shown here is derived from an EMBL/GenBank/DDBJ whole genome shotgun (WGS) entry which is preliminary data.</text>
</comment>
<evidence type="ECO:0000256" key="2">
    <source>
        <dbReference type="ARBA" id="ARBA00005683"/>
    </source>
</evidence>
<comment type="function">
    <text evidence="9">Ligand for members of the frizzled family of seven transmembrane receptors.</text>
</comment>
<reference evidence="10" key="1">
    <citation type="thesis" date="2020" institute="ProQuest LLC" country="789 East Eisenhower Parkway, Ann Arbor, MI, USA">
        <title>Comparative Genomics and Chromosome Evolution.</title>
        <authorList>
            <person name="Mudd A.B."/>
        </authorList>
    </citation>
    <scope>NUCLEOTIDE SEQUENCE</scope>
    <source>
        <strain evidence="10">Female2</strain>
        <tissue evidence="10">Blood</tissue>
    </source>
</reference>
<keyword evidence="8" id="KW-0449">Lipoprotein</keyword>
<evidence type="ECO:0000256" key="7">
    <source>
        <dbReference type="ARBA" id="ARBA00023157"/>
    </source>
</evidence>
<dbReference type="GO" id="GO:0045165">
    <property type="term" value="P:cell fate commitment"/>
    <property type="evidence" value="ECO:0007669"/>
    <property type="project" value="TreeGrafter"/>
</dbReference>
<dbReference type="PANTHER" id="PTHR12027:SF70">
    <property type="entry name" value="PROTEIN WNT-16"/>
    <property type="match status" value="1"/>
</dbReference>
<keyword evidence="6 9" id="KW-0879">Wnt signaling pathway</keyword>
<evidence type="ECO:0000256" key="5">
    <source>
        <dbReference type="ARBA" id="ARBA00022530"/>
    </source>
</evidence>
<dbReference type="InterPro" id="IPR043158">
    <property type="entry name" value="Wnt_C"/>
</dbReference>
<keyword evidence="11" id="KW-1185">Reference proteome</keyword>
<name>A0A8T2J8Q2_9PIPI</name>
<comment type="similarity">
    <text evidence="2 9">Belongs to the Wnt family.</text>
</comment>
<sequence>MVLACIKYCYPIRQRWLGVTSFGVPEKLGCTNLPLSARQKDLCKKKPYLIPSIREGARLGIQECRNQFKHERWNCSISPTVYTASSSLSLSFITSSLASAHTMFGYELSSGTKETAFISAVTAAGLVHSVTRSCSAGNMTECSCDTSLQNGGSASEGWHWGGCSDDLHYGMWFSRKFLDAPYKNASGKDSDVVNLMHLHNNEAGRQAVSKLMTVDCRCHGVSGSCAVKTCWKSMSSFDKIGSYLKDKYENSIQISDRLKRKVRRKEKNDRKIPIWKEDLVYTNKSPNYCVEDSKLGITGTHGRECNRTSDGPDSCNLLCCGRGYNTHVVRHVERCECKFVWCCYVRCRRCESMTDVHTCK</sequence>
<accession>A0A8T2J8Q2</accession>
<dbReference type="GO" id="GO:0005109">
    <property type="term" value="F:frizzled binding"/>
    <property type="evidence" value="ECO:0007669"/>
    <property type="project" value="TreeGrafter"/>
</dbReference>
<evidence type="ECO:0000256" key="8">
    <source>
        <dbReference type="ARBA" id="ARBA00023288"/>
    </source>
</evidence>
<dbReference type="InterPro" id="IPR005817">
    <property type="entry name" value="Wnt"/>
</dbReference>
<dbReference type="PANTHER" id="PTHR12027">
    <property type="entry name" value="WNT RELATED"/>
    <property type="match status" value="1"/>
</dbReference>
<dbReference type="Pfam" id="PF00110">
    <property type="entry name" value="wnt"/>
    <property type="match status" value="1"/>
</dbReference>
<evidence type="ECO:0000256" key="6">
    <source>
        <dbReference type="ARBA" id="ARBA00022687"/>
    </source>
</evidence>
<dbReference type="GO" id="GO:0005615">
    <property type="term" value="C:extracellular space"/>
    <property type="evidence" value="ECO:0007669"/>
    <property type="project" value="TreeGrafter"/>
</dbReference>
<dbReference type="SMART" id="SM00097">
    <property type="entry name" value="WNT1"/>
    <property type="match status" value="1"/>
</dbReference>
<dbReference type="Gene3D" id="3.30.2460.20">
    <property type="match status" value="1"/>
</dbReference>
<organism evidence="10 11">
    <name type="scientific">Hymenochirus boettgeri</name>
    <name type="common">Congo dwarf clawed frog</name>
    <dbReference type="NCBI Taxonomy" id="247094"/>
    <lineage>
        <taxon>Eukaryota</taxon>
        <taxon>Metazoa</taxon>
        <taxon>Chordata</taxon>
        <taxon>Craniata</taxon>
        <taxon>Vertebrata</taxon>
        <taxon>Euteleostomi</taxon>
        <taxon>Amphibia</taxon>
        <taxon>Batrachia</taxon>
        <taxon>Anura</taxon>
        <taxon>Pipoidea</taxon>
        <taxon>Pipidae</taxon>
        <taxon>Pipinae</taxon>
        <taxon>Hymenochirus</taxon>
    </lineage>
</organism>
<dbReference type="Proteomes" id="UP000812440">
    <property type="component" value="Chromosome 3"/>
</dbReference>
<evidence type="ECO:0000256" key="9">
    <source>
        <dbReference type="RuleBase" id="RU003500"/>
    </source>
</evidence>
<dbReference type="PROSITE" id="PS00246">
    <property type="entry name" value="WNT1"/>
    <property type="match status" value="1"/>
</dbReference>
<dbReference type="AlphaFoldDB" id="A0A8T2J8Q2"/>
<dbReference type="InterPro" id="IPR013304">
    <property type="entry name" value="Wnt16"/>
</dbReference>
<protein>
    <recommendedName>
        <fullName evidence="9">Protein Wnt</fullName>
    </recommendedName>
</protein>
<dbReference type="PRINTS" id="PR01895">
    <property type="entry name" value="WNT16PROTEIN"/>
</dbReference>
<evidence type="ECO:0000256" key="1">
    <source>
        <dbReference type="ARBA" id="ARBA00004498"/>
    </source>
</evidence>
<comment type="subcellular location">
    <subcellularLocation>
        <location evidence="1 9">Secreted</location>
        <location evidence="1 9">Extracellular space</location>
        <location evidence="1 9">Extracellular matrix</location>
    </subcellularLocation>
</comment>
<keyword evidence="3 9" id="KW-0217">Developmental protein</keyword>
<dbReference type="GO" id="GO:0060070">
    <property type="term" value="P:canonical Wnt signaling pathway"/>
    <property type="evidence" value="ECO:0007669"/>
    <property type="project" value="TreeGrafter"/>
</dbReference>
<dbReference type="EMBL" id="JAACNH010000006">
    <property type="protein sequence ID" value="KAG8439824.1"/>
    <property type="molecule type" value="Genomic_DNA"/>
</dbReference>
<keyword evidence="7" id="KW-1015">Disulfide bond</keyword>
<proteinExistence type="inferred from homology"/>
<dbReference type="GO" id="GO:0030182">
    <property type="term" value="P:neuron differentiation"/>
    <property type="evidence" value="ECO:0007669"/>
    <property type="project" value="TreeGrafter"/>
</dbReference>
<dbReference type="PRINTS" id="PR01349">
    <property type="entry name" value="WNTPROTEIN"/>
</dbReference>
<keyword evidence="4" id="KW-0964">Secreted</keyword>
<dbReference type="CDD" id="cd19344">
    <property type="entry name" value="Wnt_Wnt16"/>
    <property type="match status" value="1"/>
</dbReference>
<evidence type="ECO:0000256" key="3">
    <source>
        <dbReference type="ARBA" id="ARBA00022473"/>
    </source>
</evidence>